<proteinExistence type="predicted"/>
<reference evidence="2 3" key="1">
    <citation type="journal article" date="2019" name="Nat. Ecol. Evol.">
        <title>Megaphylogeny resolves global patterns of mushroom evolution.</title>
        <authorList>
            <person name="Varga T."/>
            <person name="Krizsan K."/>
            <person name="Foldi C."/>
            <person name="Dima B."/>
            <person name="Sanchez-Garcia M."/>
            <person name="Sanchez-Ramirez S."/>
            <person name="Szollosi G.J."/>
            <person name="Szarkandi J.G."/>
            <person name="Papp V."/>
            <person name="Albert L."/>
            <person name="Andreopoulos W."/>
            <person name="Angelini C."/>
            <person name="Antonin V."/>
            <person name="Barry K.W."/>
            <person name="Bougher N.L."/>
            <person name="Buchanan P."/>
            <person name="Buyck B."/>
            <person name="Bense V."/>
            <person name="Catcheside P."/>
            <person name="Chovatia M."/>
            <person name="Cooper J."/>
            <person name="Damon W."/>
            <person name="Desjardin D."/>
            <person name="Finy P."/>
            <person name="Geml J."/>
            <person name="Haridas S."/>
            <person name="Hughes K."/>
            <person name="Justo A."/>
            <person name="Karasinski D."/>
            <person name="Kautmanova I."/>
            <person name="Kiss B."/>
            <person name="Kocsube S."/>
            <person name="Kotiranta H."/>
            <person name="LaButti K.M."/>
            <person name="Lechner B.E."/>
            <person name="Liimatainen K."/>
            <person name="Lipzen A."/>
            <person name="Lukacs Z."/>
            <person name="Mihaltcheva S."/>
            <person name="Morgado L.N."/>
            <person name="Niskanen T."/>
            <person name="Noordeloos M.E."/>
            <person name="Ohm R.A."/>
            <person name="Ortiz-Santana B."/>
            <person name="Ovrebo C."/>
            <person name="Racz N."/>
            <person name="Riley R."/>
            <person name="Savchenko A."/>
            <person name="Shiryaev A."/>
            <person name="Soop K."/>
            <person name="Spirin V."/>
            <person name="Szebenyi C."/>
            <person name="Tomsovsky M."/>
            <person name="Tulloss R.E."/>
            <person name="Uehling J."/>
            <person name="Grigoriev I.V."/>
            <person name="Vagvolgyi C."/>
            <person name="Papp T."/>
            <person name="Martin F.M."/>
            <person name="Miettinen O."/>
            <person name="Hibbett D.S."/>
            <person name="Nagy L.G."/>
        </authorList>
    </citation>
    <scope>NUCLEOTIDE SEQUENCE [LARGE SCALE GENOMIC DNA]</scope>
    <source>
        <strain evidence="2 3">CBS 166.37</strain>
    </source>
</reference>
<feature type="region of interest" description="Disordered" evidence="1">
    <location>
        <begin position="383"/>
        <end position="433"/>
    </location>
</feature>
<dbReference type="OrthoDB" id="3258555at2759"/>
<feature type="compositionally biased region" description="Low complexity" evidence="1">
    <location>
        <begin position="391"/>
        <end position="416"/>
    </location>
</feature>
<evidence type="ECO:0000256" key="1">
    <source>
        <dbReference type="SAM" id="MobiDB-lite"/>
    </source>
</evidence>
<name>A0A5C3MGF0_9AGAR</name>
<evidence type="ECO:0000313" key="3">
    <source>
        <dbReference type="Proteomes" id="UP000308652"/>
    </source>
</evidence>
<dbReference type="AlphaFoldDB" id="A0A5C3MGF0"/>
<evidence type="ECO:0008006" key="4">
    <source>
        <dbReference type="Google" id="ProtNLM"/>
    </source>
</evidence>
<dbReference type="EMBL" id="ML213590">
    <property type="protein sequence ID" value="TFK44320.1"/>
    <property type="molecule type" value="Genomic_DNA"/>
</dbReference>
<keyword evidence="3" id="KW-1185">Reference proteome</keyword>
<sequence>MIFQRVVPPSFLLDSSTSPGPQSSWCKTLRQKKAIVRVCKLWYKTGISFLYEDVCIRRVGHASIFLRTLENTNINLGDFVKKLTIFCLIPKSYCGTFSLQLQHIFELSPRISHFSYTSPCRLPIPDVLPAMVGTIRHLTLSNAIQFPTLISLLSQLSTELISLSFHVPVIDHGLWTTPHLTFPKLETLVCGVTPYGRRYLGFIATNWVIPSLQRLTLKLNGNPINWEPCILMGDFSSFCAIHGRQLKFLHIHPEYWWSMAKYSINVQMLLDACPMLEHLVLHPNTAPPPTHPGVKWVDVWAPHVRSDCAVDWRKLYLNLTLQHFPALKGVRVLFAALASLPDLPTNIPPGLVLSDNDSFEFRFLDLCIRHDRGKVYTIEPEWAEDEEDAGSDGSDLYVYSSDDGCSTSTSDSASGSDSEDDSQEDCYIERDWDADPDILSDIYYPESSEISN</sequence>
<evidence type="ECO:0000313" key="2">
    <source>
        <dbReference type="EMBL" id="TFK44320.1"/>
    </source>
</evidence>
<feature type="compositionally biased region" description="Acidic residues" evidence="1">
    <location>
        <begin position="417"/>
        <end position="426"/>
    </location>
</feature>
<gene>
    <name evidence="2" type="ORF">BDQ12DRAFT_672776</name>
</gene>
<organism evidence="2 3">
    <name type="scientific">Crucibulum laeve</name>
    <dbReference type="NCBI Taxonomy" id="68775"/>
    <lineage>
        <taxon>Eukaryota</taxon>
        <taxon>Fungi</taxon>
        <taxon>Dikarya</taxon>
        <taxon>Basidiomycota</taxon>
        <taxon>Agaricomycotina</taxon>
        <taxon>Agaricomycetes</taxon>
        <taxon>Agaricomycetidae</taxon>
        <taxon>Agaricales</taxon>
        <taxon>Agaricineae</taxon>
        <taxon>Nidulariaceae</taxon>
        <taxon>Crucibulum</taxon>
    </lineage>
</organism>
<accession>A0A5C3MGF0</accession>
<dbReference type="Proteomes" id="UP000308652">
    <property type="component" value="Unassembled WGS sequence"/>
</dbReference>
<protein>
    <recommendedName>
        <fullName evidence="4">F-box domain-containing protein</fullName>
    </recommendedName>
</protein>